<dbReference type="PANTHER" id="PTHR46769">
    <property type="entry name" value="POLYCYSTIC KIDNEY AND HEPATIC DISEASE 1 (AUTOSOMAL RECESSIVE)-LIKE 1"/>
    <property type="match status" value="1"/>
</dbReference>
<dbReference type="SUPFAM" id="SSF55486">
    <property type="entry name" value="Metalloproteases ('zincins'), catalytic domain"/>
    <property type="match status" value="1"/>
</dbReference>
<dbReference type="Gene3D" id="2.60.120.380">
    <property type="match status" value="1"/>
</dbReference>
<feature type="domain" description="PA14" evidence="4">
    <location>
        <begin position="1272"/>
        <end position="1421"/>
    </location>
</feature>
<evidence type="ECO:0000313" key="6">
    <source>
        <dbReference type="Proteomes" id="UP001476282"/>
    </source>
</evidence>
<dbReference type="SUPFAM" id="SSF49313">
    <property type="entry name" value="Cadherin-like"/>
    <property type="match status" value="2"/>
</dbReference>
<feature type="region of interest" description="Disordered" evidence="2">
    <location>
        <begin position="29"/>
        <end position="51"/>
    </location>
</feature>
<dbReference type="PROSITE" id="PS50268">
    <property type="entry name" value="CADHERIN_2"/>
    <property type="match status" value="2"/>
</dbReference>
<evidence type="ECO:0008006" key="7">
    <source>
        <dbReference type="Google" id="ProtNLM"/>
    </source>
</evidence>
<gene>
    <name evidence="5" type="ORF">Hsar01_03450</name>
</gene>
<keyword evidence="6" id="KW-1185">Reference proteome</keyword>
<dbReference type="Proteomes" id="UP001476282">
    <property type="component" value="Unassembled WGS sequence"/>
</dbReference>
<dbReference type="SMART" id="SM00758">
    <property type="entry name" value="PA14"/>
    <property type="match status" value="7"/>
</dbReference>
<evidence type="ECO:0000256" key="1">
    <source>
        <dbReference type="ARBA" id="ARBA00022729"/>
    </source>
</evidence>
<dbReference type="CDD" id="cd11304">
    <property type="entry name" value="Cadherin_repeat"/>
    <property type="match status" value="3"/>
</dbReference>
<dbReference type="Pfam" id="PF07691">
    <property type="entry name" value="PA14"/>
    <property type="match status" value="6"/>
</dbReference>
<comment type="caution">
    <text evidence="5">The sequence shown here is derived from an EMBL/GenBank/DDBJ whole genome shotgun (WGS) entry which is preliminary data.</text>
</comment>
<dbReference type="SMART" id="SM00112">
    <property type="entry name" value="CA"/>
    <property type="match status" value="2"/>
</dbReference>
<dbReference type="InterPro" id="IPR037524">
    <property type="entry name" value="PA14/GLEYA"/>
</dbReference>
<feature type="domain" description="Cadherin" evidence="3">
    <location>
        <begin position="760"/>
        <end position="878"/>
    </location>
</feature>
<evidence type="ECO:0000256" key="2">
    <source>
        <dbReference type="SAM" id="MobiDB-lite"/>
    </source>
</evidence>
<dbReference type="SUPFAM" id="SSF56988">
    <property type="entry name" value="Anthrax protective antigen"/>
    <property type="match status" value="6"/>
</dbReference>
<keyword evidence="1" id="KW-0732">Signal</keyword>
<evidence type="ECO:0000259" key="4">
    <source>
        <dbReference type="PROSITE" id="PS51820"/>
    </source>
</evidence>
<dbReference type="InterPro" id="IPR024079">
    <property type="entry name" value="MetalloPept_cat_dom_sf"/>
</dbReference>
<proteinExistence type="predicted"/>
<feature type="domain" description="PA14" evidence="4">
    <location>
        <begin position="1109"/>
        <end position="1266"/>
    </location>
</feature>
<protein>
    <recommendedName>
        <fullName evidence="7">PA14 domain-containing protein</fullName>
    </recommendedName>
</protein>
<dbReference type="Gene3D" id="2.60.40.60">
    <property type="entry name" value="Cadherins"/>
    <property type="match status" value="3"/>
</dbReference>
<feature type="domain" description="Cadherin" evidence="3">
    <location>
        <begin position="1025"/>
        <end position="1109"/>
    </location>
</feature>
<dbReference type="InterPro" id="IPR015919">
    <property type="entry name" value="Cadherin-like_sf"/>
</dbReference>
<evidence type="ECO:0000313" key="5">
    <source>
        <dbReference type="EMBL" id="GAA5484209.1"/>
    </source>
</evidence>
<name>A0ABP9US73_9BACT</name>
<dbReference type="InterPro" id="IPR052387">
    <property type="entry name" value="Fibrocystin"/>
</dbReference>
<accession>A0ABP9US73</accession>
<dbReference type="RefSeq" id="WP_353568308.1">
    <property type="nucleotide sequence ID" value="NZ_BAABRI010000022.1"/>
</dbReference>
<dbReference type="PANTHER" id="PTHR46769:SF2">
    <property type="entry name" value="FIBROCYSTIN-L ISOFORM 2 PRECURSOR-RELATED"/>
    <property type="match status" value="1"/>
</dbReference>
<feature type="domain" description="PA14" evidence="4">
    <location>
        <begin position="1761"/>
        <end position="1917"/>
    </location>
</feature>
<dbReference type="PROSITE" id="PS51820">
    <property type="entry name" value="PA14"/>
    <property type="match status" value="7"/>
</dbReference>
<dbReference type="InterPro" id="IPR002126">
    <property type="entry name" value="Cadherin-like_dom"/>
</dbReference>
<feature type="domain" description="PA14" evidence="4">
    <location>
        <begin position="1596"/>
        <end position="1753"/>
    </location>
</feature>
<dbReference type="Gene3D" id="3.40.390.10">
    <property type="entry name" value="Collagenase (Catalytic Domain)"/>
    <property type="match status" value="1"/>
</dbReference>
<organism evidence="5 6">
    <name type="scientific">Haloferula sargassicola</name>
    <dbReference type="NCBI Taxonomy" id="490096"/>
    <lineage>
        <taxon>Bacteria</taxon>
        <taxon>Pseudomonadati</taxon>
        <taxon>Verrucomicrobiota</taxon>
        <taxon>Verrucomicrobiia</taxon>
        <taxon>Verrucomicrobiales</taxon>
        <taxon>Verrucomicrobiaceae</taxon>
        <taxon>Haloferula</taxon>
    </lineage>
</organism>
<evidence type="ECO:0000259" key="3">
    <source>
        <dbReference type="PROSITE" id="PS50268"/>
    </source>
</evidence>
<sequence length="2072" mass="222153">MKLKTLPLLVALGGGSIALFFGTRPQPQARHAEHEPAAVEQPTPAARIDRGVTDPTAVATEAAGLFDRIGSLEKDAIIRLPLADGSVVDARVNYVRTVGNGATIAGGRLAGRDDIYQIAREPWGYRGFILRRDEGIAYVYGSADDGRLTVARRPLGEVICEPDPNWQPMTRNDAPEPQEIPIYNDGRSVGVLAEPIPILSSLPRAKGVIYLDFDGEVIEGHAWEGGARIVAPAYRFTAERVEEIWKEVAENYAPFEVNVTTDLQAYLRAPEGLRIHCITTSNNFAGAGGVAFNNTFRESGSPVCWNFDSNSGASLVISHETGHTFGLSHDGTSSAGYYDGHGNWGPIMGAPYGKPINHWSKGDYNDANEHQDDIAIIGTSVPERADESQDTSTPVKPFVLGSGGSVDQSGVIINRYDVDRYAFTTTGGPVSLHFENADRLPDLDIEAKLFSSTGSVIATSSPTDRLTADLSATLGAGTYTVTVDGVGNGSWASNGYDDYGSIGQYRITGSIASAVWAFQVDPTSLNGAAVGIVDPGNSSYSIRAGNTDSAFSISSSTGLIRVANAAALTAGAAFDLTVRYSKNGSSANQTVHLDVAPAYGLKYELWTNLGGSGIGGLTGDARYPNQPTISGRAPTFQAVYPADNYGQKLSGYLVPDETGNHVFWTSADDASELWLSTDANPANKVRVAFNSSDTGAGSWSQPSANIPLVAGQRYYVEFLSRENWGGDHASAAWQTPSQPRQLIANKNLEYPGTPANRAPWIASRTYRVRENATAGTVIATLDAADYEPGSVLSGWTITGGNTGNAFALDAGSGELRVNGALSFATLPVYHLDVTVTDSGGLATAAQIAIEVEPLAVKREYWSNIGGNAISDLTSDPDYPNHPDLVTYETHFETAENSADNYGQRLTGYLRAPDTGNYTFWIASDDFGELWLSTDTNPANKQRIAYHTGATGFREWGKYATQQSATITLESGKFYYIEALQKEGVGGDSLSVAWQGPNFDRTVLGAPHVTQEFYNHGAPQLDNLAVTIFDRDVGVTLATLDAPDWADPGTTVRYSITDGNTDGAFEIDELTGELRMVTGPLPAGTRVLTVTATDNSPTPLSDSATVTVTIARPALKREVWTGLSGGQSLGDLTSSLYFPGNPQVTGYTASFEAPSGWGDNYGQRMSGFLIPPATGDYTFWIASDDGGELRLSTDANPANRRKLCQVTGSVNARDWTAQSGQQSSTISLVAGQRYYIEALQKEGVGGDHLAVAWQGPGFGRQVISGSYLDYPDQFRPGLRRELWFGGDWNNFPDSSTADFRGTIVDAKAPSDVGDDYLQKLSGYLVPPATGTYRFWIASDDDSTLSLSTDDTAANLVQIAYLTGYVEPEAWDTQTSQRSAARRLVAGQRYYFEVRHHDGIGGDHVAVAWQGPGFARKLITHESLETPDAPADRTRLKLERWTGVTGNNVSDLTSLAAFPAAPSETTTLPAQSGLKANTAAGDNYGQRISGYLVAPETGRYTFWIASDDQSQLWISTSDNPANRVLAAQATGATGEQAWDVQPGQKSVPLALVAGDRYYLEVLHKEGGGNDYVAVAWQGPGFARQLLQNPYLEHFDSIPGIPSLRRETWSGIAGGAVSNLTGNAAYQSGVPETRGILTAFEAPSGFTDHYGQRVSALLRVPETGNYRFWIAADDGSELWLSPDEERDHRLLLASTPDFTDFRQWDKFPSQASGVLPLVAGADYYIEALQKDDLHGDHLSVAWEGPSFARTILDGRFLTYPGAPPEVAALRREVWTGIGGNEISYLTNDAGYPDSPDLVESLDSFQTPQDWGENYGQRVYGYLIAPRDGDYTFWIASDDDSELWLSTTGDPAARTRIAWADSATGYENYDNFSSQTSATITLAAGQRCYIEALGKEGVGGDYLSVAWAGPGFDRRVIEGTFLEYPRLLPGETVPGTAPNSISLDPGFAFWLDSKGLAGADRLATADPDGNGLSNALEFVLGGDPASPSDAAAGLLPDFETEGDWTTFTFRRTAVSEASGPHAELSAGLGDWTTPVDGVGNVTISVEKDAFGTGIDRVTVRVPASGTKLFMRLVTGF</sequence>
<dbReference type="InterPro" id="IPR011658">
    <property type="entry name" value="PA14_dom"/>
</dbReference>
<dbReference type="Pfam" id="PF00028">
    <property type="entry name" value="Cadherin"/>
    <property type="match status" value="2"/>
</dbReference>
<feature type="domain" description="PA14" evidence="4">
    <location>
        <begin position="1429"/>
        <end position="1588"/>
    </location>
</feature>
<dbReference type="Gene3D" id="2.60.120.1560">
    <property type="match status" value="6"/>
</dbReference>
<feature type="domain" description="PA14" evidence="4">
    <location>
        <begin position="851"/>
        <end position="1007"/>
    </location>
</feature>
<reference evidence="5 6" key="1">
    <citation type="submission" date="2024-02" db="EMBL/GenBank/DDBJ databases">
        <title>Haloferula sargassicola NBRC 104335.</title>
        <authorList>
            <person name="Ichikawa N."/>
            <person name="Katano-Makiyama Y."/>
            <person name="Hidaka K."/>
        </authorList>
    </citation>
    <scope>NUCLEOTIDE SEQUENCE [LARGE SCALE GENOMIC DNA]</scope>
    <source>
        <strain evidence="5 6">NBRC 104335</strain>
    </source>
</reference>
<feature type="domain" description="PA14" evidence="4">
    <location>
        <begin position="596"/>
        <end position="747"/>
    </location>
</feature>
<dbReference type="EMBL" id="BAABRI010000022">
    <property type="protein sequence ID" value="GAA5484209.1"/>
    <property type="molecule type" value="Genomic_DNA"/>
</dbReference>